<dbReference type="GO" id="GO:0005737">
    <property type="term" value="C:cytoplasm"/>
    <property type="evidence" value="ECO:0007669"/>
    <property type="project" value="UniProtKB-SubCell"/>
</dbReference>
<dbReference type="Gene3D" id="3.40.640.10">
    <property type="entry name" value="Type I PLP-dependent aspartate aminotransferase-like (Major domain)"/>
    <property type="match status" value="1"/>
</dbReference>
<dbReference type="InterPro" id="IPR049704">
    <property type="entry name" value="Aminotrans_3_PPA_site"/>
</dbReference>
<dbReference type="Proteomes" id="UP000198718">
    <property type="component" value="Unassembled WGS sequence"/>
</dbReference>
<reference evidence="9 10" key="1">
    <citation type="submission" date="2016-10" db="EMBL/GenBank/DDBJ databases">
        <authorList>
            <person name="de Groot N.N."/>
        </authorList>
    </citation>
    <scope>NUCLEOTIDE SEQUENCE [LARGE SCALE GENOMIC DNA]</scope>
    <source>
        <strain evidence="9 10">DSM 18346</strain>
    </source>
</reference>
<dbReference type="EMBL" id="FNFP01000001">
    <property type="protein sequence ID" value="SDJ80648.1"/>
    <property type="molecule type" value="Genomic_DNA"/>
</dbReference>
<evidence type="ECO:0000256" key="4">
    <source>
        <dbReference type="ARBA" id="ARBA00008981"/>
    </source>
</evidence>
<dbReference type="Gene3D" id="3.90.1150.10">
    <property type="entry name" value="Aspartate Aminotransferase, domain 1"/>
    <property type="match status" value="1"/>
</dbReference>
<gene>
    <name evidence="8" type="primary">hemL</name>
    <name evidence="9" type="ORF">SAMN05660472_00013</name>
</gene>
<dbReference type="RefSeq" id="WP_090548528.1">
    <property type="nucleotide sequence ID" value="NZ_FNFP01000001.1"/>
</dbReference>
<dbReference type="FunFam" id="3.40.640.10:FF:000021">
    <property type="entry name" value="Glutamate-1-semialdehyde 2,1-aminomutase"/>
    <property type="match status" value="1"/>
</dbReference>
<dbReference type="OrthoDB" id="9807885at2"/>
<evidence type="ECO:0000256" key="6">
    <source>
        <dbReference type="ARBA" id="ARBA00023235"/>
    </source>
</evidence>
<comment type="similarity">
    <text evidence="4 8">Belongs to the class-III pyridoxal-phosphate-dependent aminotransferase family. HemL subfamily.</text>
</comment>
<dbReference type="GO" id="GO:0008483">
    <property type="term" value="F:transaminase activity"/>
    <property type="evidence" value="ECO:0007669"/>
    <property type="project" value="InterPro"/>
</dbReference>
<evidence type="ECO:0000256" key="3">
    <source>
        <dbReference type="ARBA" id="ARBA00004819"/>
    </source>
</evidence>
<accession>A0A1G8WQK4</accession>
<dbReference type="PANTHER" id="PTHR43713">
    <property type="entry name" value="GLUTAMATE-1-SEMIALDEHYDE 2,1-AMINOMUTASE"/>
    <property type="match status" value="1"/>
</dbReference>
<protein>
    <recommendedName>
        <fullName evidence="8">Glutamate-1-semialdehyde 2,1-aminomutase</fullName>
        <shortName evidence="8">GSA</shortName>
        <ecNumber evidence="8">5.4.3.8</ecNumber>
    </recommendedName>
    <alternativeName>
        <fullName evidence="8">Glutamate-1-semialdehyde aminotransferase</fullName>
        <shortName evidence="8">GSA-AT</shortName>
    </alternativeName>
</protein>
<evidence type="ECO:0000256" key="5">
    <source>
        <dbReference type="ARBA" id="ARBA00022898"/>
    </source>
</evidence>
<dbReference type="InterPro" id="IPR015422">
    <property type="entry name" value="PyrdxlP-dep_Trfase_small"/>
</dbReference>
<dbReference type="InterPro" id="IPR015421">
    <property type="entry name" value="PyrdxlP-dep_Trfase_major"/>
</dbReference>
<feature type="modified residue" description="N6-(pyridoxal phosphate)lysine" evidence="8">
    <location>
        <position position="267"/>
    </location>
</feature>
<name>A0A1G8WQK4_9FIRM</name>
<evidence type="ECO:0000256" key="8">
    <source>
        <dbReference type="HAMAP-Rule" id="MF_00375"/>
    </source>
</evidence>
<dbReference type="AlphaFoldDB" id="A0A1G8WQK4"/>
<dbReference type="STRING" id="393762.SAMN05660472_00013"/>
<dbReference type="PANTHER" id="PTHR43713:SF3">
    <property type="entry name" value="GLUTAMATE-1-SEMIALDEHYDE 2,1-AMINOMUTASE 1, CHLOROPLASTIC-RELATED"/>
    <property type="match status" value="1"/>
</dbReference>
<dbReference type="InterPro" id="IPR004639">
    <property type="entry name" value="4pyrrol_synth_GluAld_NH2Trfase"/>
</dbReference>
<evidence type="ECO:0000256" key="2">
    <source>
        <dbReference type="ARBA" id="ARBA00001933"/>
    </source>
</evidence>
<dbReference type="Pfam" id="PF00202">
    <property type="entry name" value="Aminotran_3"/>
    <property type="match status" value="1"/>
</dbReference>
<dbReference type="InterPro" id="IPR015424">
    <property type="entry name" value="PyrdxlP-dep_Trfase"/>
</dbReference>
<comment type="cofactor">
    <cofactor evidence="2 8">
        <name>pyridoxal 5'-phosphate</name>
        <dbReference type="ChEBI" id="CHEBI:597326"/>
    </cofactor>
</comment>
<keyword evidence="8" id="KW-0963">Cytoplasm</keyword>
<proteinExistence type="inferred from homology"/>
<dbReference type="NCBIfam" id="TIGR00713">
    <property type="entry name" value="hemL"/>
    <property type="match status" value="1"/>
</dbReference>
<keyword evidence="5 8" id="KW-0663">Pyridoxal phosphate</keyword>
<dbReference type="GO" id="GO:0030170">
    <property type="term" value="F:pyridoxal phosphate binding"/>
    <property type="evidence" value="ECO:0007669"/>
    <property type="project" value="InterPro"/>
</dbReference>
<organism evidence="9 10">
    <name type="scientific">Natronincola ferrireducens</name>
    <dbReference type="NCBI Taxonomy" id="393762"/>
    <lineage>
        <taxon>Bacteria</taxon>
        <taxon>Bacillati</taxon>
        <taxon>Bacillota</taxon>
        <taxon>Clostridia</taxon>
        <taxon>Peptostreptococcales</taxon>
        <taxon>Natronincolaceae</taxon>
        <taxon>Natronincola</taxon>
    </lineage>
</organism>
<dbReference type="InterPro" id="IPR005814">
    <property type="entry name" value="Aminotrans_3"/>
</dbReference>
<dbReference type="EC" id="5.4.3.8" evidence="8"/>
<comment type="catalytic activity">
    <reaction evidence="1 8">
        <text>(S)-4-amino-5-oxopentanoate = 5-aminolevulinate</text>
        <dbReference type="Rhea" id="RHEA:14265"/>
        <dbReference type="ChEBI" id="CHEBI:57501"/>
        <dbReference type="ChEBI" id="CHEBI:356416"/>
        <dbReference type="EC" id="5.4.3.8"/>
    </reaction>
</comment>
<keyword evidence="7 8" id="KW-0627">Porphyrin biosynthesis</keyword>
<sequence length="432" mass="47040">MNLEKSKTLFRGAKEVIPGGVNSPVRAFSSVKMDPPFIKRGEGAYIYDEDGNKYIDYVGSWGPLILGHCHPEVVKNLKEVVEMGTSFGAPTAIETKMAQLIVEAIPSIEMVRMVNSGTEATMTALRLARGYTNRSKIVKFNGNYHGHSDSLLIKAGSGALTHGVPNSPGVPEDVVKNTITAKYNDLENIEKIFKVYGEDIAAVIVEPVAGNMGVVPMTQEFADGLRRITEEYGSLLIFDEVMTGFRLAFEGAQSLYNITPDLTCYSKVIGGGLPVGAFGGKKEIMSQMSPIGPVYQAGTLSGNPLAMTAGYTTLKILKENPQIYEEINKKGQRLEEGLKEHAKALGVKASFNRVGSMLCMFFTEGAVEDFEAALTSDTEKYAVYFKSMLQQGIYLAPSQFEATFISAAMTDEDIEKTLEAAYHALEEVKRLG</sequence>
<keyword evidence="10" id="KW-1185">Reference proteome</keyword>
<dbReference type="UniPathway" id="UPA00251">
    <property type="reaction ID" value="UER00317"/>
</dbReference>
<dbReference type="HAMAP" id="MF_00375">
    <property type="entry name" value="HemL_aminotrans_3"/>
    <property type="match status" value="1"/>
</dbReference>
<dbReference type="GO" id="GO:0006782">
    <property type="term" value="P:protoporphyrinogen IX biosynthetic process"/>
    <property type="evidence" value="ECO:0007669"/>
    <property type="project" value="UniProtKB-UniRule"/>
</dbReference>
<evidence type="ECO:0000313" key="10">
    <source>
        <dbReference type="Proteomes" id="UP000198718"/>
    </source>
</evidence>
<evidence type="ECO:0000313" key="9">
    <source>
        <dbReference type="EMBL" id="SDJ80648.1"/>
    </source>
</evidence>
<comment type="pathway">
    <text evidence="3">Porphyrin-containing compound metabolism; protoporphyrin-IX biosynthesis; 5-aminolevulinate from L-glutamyl-tRNA(Glu): step 2/2.</text>
</comment>
<dbReference type="SUPFAM" id="SSF53383">
    <property type="entry name" value="PLP-dependent transferases"/>
    <property type="match status" value="1"/>
</dbReference>
<comment type="subcellular location">
    <subcellularLocation>
        <location evidence="8">Cytoplasm</location>
    </subcellularLocation>
</comment>
<keyword evidence="6 8" id="KW-0413">Isomerase</keyword>
<evidence type="ECO:0000256" key="1">
    <source>
        <dbReference type="ARBA" id="ARBA00001579"/>
    </source>
</evidence>
<evidence type="ECO:0000256" key="7">
    <source>
        <dbReference type="ARBA" id="ARBA00023244"/>
    </source>
</evidence>
<dbReference type="NCBIfam" id="NF000818">
    <property type="entry name" value="PRK00062.1"/>
    <property type="match status" value="1"/>
</dbReference>
<comment type="subunit">
    <text evidence="8">Homodimer.</text>
</comment>
<dbReference type="PROSITE" id="PS00600">
    <property type="entry name" value="AA_TRANSFER_CLASS_3"/>
    <property type="match status" value="1"/>
</dbReference>
<dbReference type="CDD" id="cd00610">
    <property type="entry name" value="OAT_like"/>
    <property type="match status" value="1"/>
</dbReference>
<dbReference type="GO" id="GO:0042286">
    <property type="term" value="F:glutamate-1-semialdehyde 2,1-aminomutase activity"/>
    <property type="evidence" value="ECO:0007669"/>
    <property type="project" value="UniProtKB-UniRule"/>
</dbReference>